<evidence type="ECO:0008006" key="3">
    <source>
        <dbReference type="Google" id="ProtNLM"/>
    </source>
</evidence>
<dbReference type="InParanoid" id="A0A2K1QZC9"/>
<name>A0A2K1QZC9_9PEZI</name>
<sequence>MSIPSCVPSARAHVDSTGRVWKTYIPDRDNEVLEIDIGVDMWTIGGLTFEQCIDYCAAYRQCVGVEYSSNTCYAKSSASAKRATVKSPPGGLAAILTDSHVCITTAPAAIEAQDDDYKSSACSCLALPAPTKQITSTVYERTTVTTASFVALETKIATVTSTFTSYTATTALTQTRTLPWGLQRPYDTFQEFDDMSFEPYRFRYYTNAAYIPLDTVVMSVPCYPGADPAVYPPGTAPQNVIRCQDHHDCMNVCHVLNIYAGEGSCSSVTLEGGNTCVLHRFTDKDNVLTDAPCQHLTPSRLFDSSFLQEPLPAGGFVGV</sequence>
<evidence type="ECO:0000313" key="1">
    <source>
        <dbReference type="EMBL" id="PNS20405.1"/>
    </source>
</evidence>
<organism evidence="1 2">
    <name type="scientific">Sphaceloma murrayae</name>
    <dbReference type="NCBI Taxonomy" id="2082308"/>
    <lineage>
        <taxon>Eukaryota</taxon>
        <taxon>Fungi</taxon>
        <taxon>Dikarya</taxon>
        <taxon>Ascomycota</taxon>
        <taxon>Pezizomycotina</taxon>
        <taxon>Dothideomycetes</taxon>
        <taxon>Dothideomycetidae</taxon>
        <taxon>Myriangiales</taxon>
        <taxon>Elsinoaceae</taxon>
        <taxon>Sphaceloma</taxon>
    </lineage>
</organism>
<protein>
    <recommendedName>
        <fullName evidence="3">Apple domain-containing protein</fullName>
    </recommendedName>
</protein>
<accession>A0A2K1QZC9</accession>
<dbReference type="AlphaFoldDB" id="A0A2K1QZC9"/>
<evidence type="ECO:0000313" key="2">
    <source>
        <dbReference type="Proteomes" id="UP000243797"/>
    </source>
</evidence>
<dbReference type="STRING" id="2082308.A0A2K1QZC9"/>
<dbReference type="Proteomes" id="UP000243797">
    <property type="component" value="Unassembled WGS sequence"/>
</dbReference>
<gene>
    <name evidence="1" type="ORF">CAC42_5855</name>
</gene>
<proteinExistence type="predicted"/>
<reference evidence="1 2" key="1">
    <citation type="submission" date="2017-06" db="EMBL/GenBank/DDBJ databases">
        <title>Draft genome sequence of a variant of Elsinoe murrayae.</title>
        <authorList>
            <person name="Cheng Q."/>
        </authorList>
    </citation>
    <scope>NUCLEOTIDE SEQUENCE [LARGE SCALE GENOMIC DNA]</scope>
    <source>
        <strain evidence="1 2">CQ-2017a</strain>
    </source>
</reference>
<comment type="caution">
    <text evidence="1">The sequence shown here is derived from an EMBL/GenBank/DDBJ whole genome shotgun (WGS) entry which is preliminary data.</text>
</comment>
<keyword evidence="2" id="KW-1185">Reference proteome</keyword>
<dbReference type="EMBL" id="NKHZ01000025">
    <property type="protein sequence ID" value="PNS20405.1"/>
    <property type="molecule type" value="Genomic_DNA"/>
</dbReference>